<dbReference type="AlphaFoldDB" id="A0A7W9TLK1"/>
<dbReference type="InterPro" id="IPR010323">
    <property type="entry name" value="DUF924"/>
</dbReference>
<dbReference type="Proteomes" id="UP000541136">
    <property type="component" value="Unassembled WGS sequence"/>
</dbReference>
<evidence type="ECO:0000313" key="2">
    <source>
        <dbReference type="Proteomes" id="UP000541136"/>
    </source>
</evidence>
<dbReference type="InterPro" id="IPR011990">
    <property type="entry name" value="TPR-like_helical_dom_sf"/>
</dbReference>
<protein>
    <submittedName>
        <fullName evidence="1">Uncharacterized protein (DUF924 family)</fullName>
    </submittedName>
</protein>
<gene>
    <name evidence="1" type="ORF">HNR28_000888</name>
</gene>
<comment type="caution">
    <text evidence="1">The sequence shown here is derived from an EMBL/GenBank/DDBJ whole genome shotgun (WGS) entry which is preliminary data.</text>
</comment>
<proteinExistence type="predicted"/>
<dbReference type="Gene3D" id="1.20.58.320">
    <property type="entry name" value="TPR-like"/>
    <property type="match status" value="1"/>
</dbReference>
<name>A0A7W9TLK1_CASDE</name>
<dbReference type="EMBL" id="JACHIB010000004">
    <property type="protein sequence ID" value="MBB6082859.1"/>
    <property type="molecule type" value="Genomic_DNA"/>
</dbReference>
<evidence type="ECO:0000313" key="1">
    <source>
        <dbReference type="EMBL" id="MBB6082859.1"/>
    </source>
</evidence>
<reference evidence="1 2" key="1">
    <citation type="submission" date="2020-08" db="EMBL/GenBank/DDBJ databases">
        <title>Genomic Encyclopedia of Type Strains, Phase IV (KMG-IV): sequencing the most valuable type-strain genomes for metagenomic binning, comparative biology and taxonomic classification.</title>
        <authorList>
            <person name="Goeker M."/>
        </authorList>
    </citation>
    <scope>NUCLEOTIDE SEQUENCE [LARGE SCALE GENOMIC DNA]</scope>
    <source>
        <strain evidence="1 2">DSM 12141</strain>
    </source>
</reference>
<accession>A0A7W9TLK1</accession>
<dbReference type="Gene3D" id="1.25.40.10">
    <property type="entry name" value="Tetratricopeptide repeat domain"/>
    <property type="match status" value="1"/>
</dbReference>
<organism evidence="1 2">
    <name type="scientific">Castellaniella defragrans</name>
    <name type="common">Alcaligenes defragrans</name>
    <dbReference type="NCBI Taxonomy" id="75697"/>
    <lineage>
        <taxon>Bacteria</taxon>
        <taxon>Pseudomonadati</taxon>
        <taxon>Pseudomonadota</taxon>
        <taxon>Betaproteobacteria</taxon>
        <taxon>Burkholderiales</taxon>
        <taxon>Alcaligenaceae</taxon>
        <taxon>Castellaniella</taxon>
    </lineage>
</organism>
<dbReference type="RefSeq" id="WP_052355663.1">
    <property type="nucleotide sequence ID" value="NZ_JACHIB010000004.1"/>
</dbReference>
<dbReference type="Pfam" id="PF06041">
    <property type="entry name" value="DUF924"/>
    <property type="match status" value="1"/>
</dbReference>
<dbReference type="SUPFAM" id="SSF48452">
    <property type="entry name" value="TPR-like"/>
    <property type="match status" value="1"/>
</dbReference>
<sequence length="188" mass="21239">MPHAPASISVASPETARAVVSFWREAGPARWFAKDAAFDVEFRERFRAAHFAAARRELEDWLEHAEPALALILLLDQYPRNAFRGTGHMYATDGLALAYARRSLCFLERIEPALRGFVCLPFMHAEDLAVQEESVALYAREVPASLHWAVEHRDIIRRFGRFPHRNGALGRTSTSEEERFLDEGGFGG</sequence>